<keyword evidence="1" id="KW-1133">Transmembrane helix</keyword>
<dbReference type="EMBL" id="GBRH01180684">
    <property type="protein sequence ID" value="JAE17212.1"/>
    <property type="molecule type" value="Transcribed_RNA"/>
</dbReference>
<evidence type="ECO:0000256" key="1">
    <source>
        <dbReference type="SAM" id="Phobius"/>
    </source>
</evidence>
<reference evidence="2" key="2">
    <citation type="journal article" date="2015" name="Data Brief">
        <title>Shoot transcriptome of the giant reed, Arundo donax.</title>
        <authorList>
            <person name="Barrero R.A."/>
            <person name="Guerrero F.D."/>
            <person name="Moolhuijzen P."/>
            <person name="Goolsby J.A."/>
            <person name="Tidwell J."/>
            <person name="Bellgard S.E."/>
            <person name="Bellgard M.I."/>
        </authorList>
    </citation>
    <scope>NUCLEOTIDE SEQUENCE</scope>
    <source>
        <tissue evidence="2">Shoot tissue taken approximately 20 cm above the soil surface</tissue>
    </source>
</reference>
<proteinExistence type="predicted"/>
<reference evidence="2" key="1">
    <citation type="submission" date="2014-09" db="EMBL/GenBank/DDBJ databases">
        <authorList>
            <person name="Magalhaes I.L.F."/>
            <person name="Oliveira U."/>
            <person name="Santos F.R."/>
            <person name="Vidigal T.H.D.A."/>
            <person name="Brescovit A.D."/>
            <person name="Santos A.J."/>
        </authorList>
    </citation>
    <scope>NUCLEOTIDE SEQUENCE</scope>
    <source>
        <tissue evidence="2">Shoot tissue taken approximately 20 cm above the soil surface</tissue>
    </source>
</reference>
<protein>
    <submittedName>
        <fullName evidence="2">Uncharacterized protein</fullName>
    </submittedName>
</protein>
<dbReference type="AlphaFoldDB" id="A0A0A9FY76"/>
<feature type="transmembrane region" description="Helical" evidence="1">
    <location>
        <begin position="12"/>
        <end position="35"/>
    </location>
</feature>
<organism evidence="2">
    <name type="scientific">Arundo donax</name>
    <name type="common">Giant reed</name>
    <name type="synonym">Donax arundinaceus</name>
    <dbReference type="NCBI Taxonomy" id="35708"/>
    <lineage>
        <taxon>Eukaryota</taxon>
        <taxon>Viridiplantae</taxon>
        <taxon>Streptophyta</taxon>
        <taxon>Embryophyta</taxon>
        <taxon>Tracheophyta</taxon>
        <taxon>Spermatophyta</taxon>
        <taxon>Magnoliopsida</taxon>
        <taxon>Liliopsida</taxon>
        <taxon>Poales</taxon>
        <taxon>Poaceae</taxon>
        <taxon>PACMAD clade</taxon>
        <taxon>Arundinoideae</taxon>
        <taxon>Arundineae</taxon>
        <taxon>Arundo</taxon>
    </lineage>
</organism>
<keyword evidence="1" id="KW-0472">Membrane</keyword>
<keyword evidence="1" id="KW-0812">Transmembrane</keyword>
<evidence type="ECO:0000313" key="2">
    <source>
        <dbReference type="EMBL" id="JAE17212.1"/>
    </source>
</evidence>
<name>A0A0A9FY76_ARUDO</name>
<sequence>MVYVLGRFRFFNLMGGNIIFLFPLSKGLCLFLLNIMTSSSSVSSRGGEYSQVLCPW</sequence>
<accession>A0A0A9FY76</accession>